<dbReference type="InterPro" id="IPR027417">
    <property type="entry name" value="P-loop_NTPase"/>
</dbReference>
<dbReference type="PROSITE" id="PS51722">
    <property type="entry name" value="G_TR_2"/>
    <property type="match status" value="1"/>
</dbReference>
<reference evidence="4 5" key="1">
    <citation type="submission" date="2018-10" db="EMBL/GenBank/DDBJ databases">
        <title>Co-occurring genomic capacity for anaerobic methane metabolism and dissimilatory sulfite reduction discovered in the Korarchaeota.</title>
        <authorList>
            <person name="Mckay L.J."/>
            <person name="Dlakic M."/>
            <person name="Fields M.W."/>
            <person name="Delmont T.O."/>
            <person name="Eren A.M."/>
            <person name="Jay Z.J."/>
            <person name="Klingelsmith K.B."/>
            <person name="Rusch D.B."/>
            <person name="Inskeep W.P."/>
        </authorList>
    </citation>
    <scope>NUCLEOTIDE SEQUENCE [LARGE SCALE GENOMIC DNA]</scope>
    <source>
        <strain evidence="4 5">WS</strain>
    </source>
</reference>
<evidence type="ECO:0000256" key="2">
    <source>
        <dbReference type="ARBA" id="ARBA00023134"/>
    </source>
</evidence>
<dbReference type="SUPFAM" id="SSF52540">
    <property type="entry name" value="P-loop containing nucleoside triphosphate hydrolases"/>
    <property type="match status" value="1"/>
</dbReference>
<name>A0A429G8A4_9CREN</name>
<dbReference type="FunFam" id="2.40.30.10:FF:000014">
    <property type="entry name" value="Probable GTP-binding protein 1"/>
    <property type="match status" value="1"/>
</dbReference>
<accession>A0A429G8A4</accession>
<dbReference type="RefSeq" id="WP_125740729.1">
    <property type="nucleotide sequence ID" value="NZ_RCOR01000014.1"/>
</dbReference>
<dbReference type="InterPro" id="IPR050055">
    <property type="entry name" value="EF-Tu_GTPase"/>
</dbReference>
<dbReference type="GO" id="GO:0003924">
    <property type="term" value="F:GTPase activity"/>
    <property type="evidence" value="ECO:0007669"/>
    <property type="project" value="InterPro"/>
</dbReference>
<dbReference type="InterPro" id="IPR035531">
    <property type="entry name" value="GTPBP1-like"/>
</dbReference>
<evidence type="ECO:0000313" key="4">
    <source>
        <dbReference type="EMBL" id="RSN70015.1"/>
    </source>
</evidence>
<sequence>MTQLNYRLNEGGGEAFYELGITDDGIPVGLTDEEASESLAIIEKITERLGAKFMIVRKEKASRGYVYELLIRRTLDVPPIQLSIALLGNVDAGKSTLKGVLISGSLDDGDGLAMSQVARYLHELKYRRSSSVSHHILGFDDAGASVNDTLSYNEAEIYLRSSKVITLVDLAGHERYLRTTLKGIMGSLPDYAAIIVSANAGPIGSFREHLGISLVLDIPIFIVMTKLDITPKEVLKRNLESLIGILKLPGVNKIPFLVKAENDCALAARNMPHGRVTPIFLVSNVTGEGLDLLKRFLNMIPPRINWSERLGGKFLSYVDEKFNVSGVGLVLSGLIESGSISVGQKVLLGPFEDGSFRAVRVKSIHVNRVNVERANAGQFATFAVTNVDYDEVRKGMVLVDDSRPSAVRVFRARVRVLHHPTTIKVGYEPVIHLKTIRQPAKLIDSSKQYLRTGDVAEVVFKFMIRPEYVRVGDQFVFREGRTKGIGEVISLVE</sequence>
<dbReference type="GO" id="GO:0003746">
    <property type="term" value="F:translation elongation factor activity"/>
    <property type="evidence" value="ECO:0007669"/>
    <property type="project" value="TreeGrafter"/>
</dbReference>
<dbReference type="CDD" id="cd04165">
    <property type="entry name" value="GTPBP1_like"/>
    <property type="match status" value="1"/>
</dbReference>
<dbReference type="FunFam" id="3.40.50.300:FF:000091">
    <property type="entry name" value="Probable GTP-binding protein 1"/>
    <property type="match status" value="1"/>
</dbReference>
<protein>
    <recommendedName>
        <fullName evidence="3">Tr-type G domain-containing protein</fullName>
    </recommendedName>
</protein>
<evidence type="ECO:0000313" key="5">
    <source>
        <dbReference type="Proteomes" id="UP000278149"/>
    </source>
</evidence>
<dbReference type="CDD" id="cd03694">
    <property type="entry name" value="GTPBP_II"/>
    <property type="match status" value="1"/>
</dbReference>
<dbReference type="SUPFAM" id="SSF50447">
    <property type="entry name" value="Translation proteins"/>
    <property type="match status" value="1"/>
</dbReference>
<dbReference type="InterPro" id="IPR000795">
    <property type="entry name" value="T_Tr_GTP-bd_dom"/>
</dbReference>
<dbReference type="SUPFAM" id="SSF50465">
    <property type="entry name" value="EF-Tu/eEF-1alpha/eIF2-gamma C-terminal domain"/>
    <property type="match status" value="1"/>
</dbReference>
<dbReference type="EMBL" id="RCOR01000014">
    <property type="protein sequence ID" value="RSN70015.1"/>
    <property type="molecule type" value="Genomic_DNA"/>
</dbReference>
<evidence type="ECO:0000256" key="1">
    <source>
        <dbReference type="ARBA" id="ARBA00022741"/>
    </source>
</evidence>
<dbReference type="Gene3D" id="2.40.30.10">
    <property type="entry name" value="Translation factors"/>
    <property type="match status" value="2"/>
</dbReference>
<dbReference type="GO" id="GO:0005525">
    <property type="term" value="F:GTP binding"/>
    <property type="evidence" value="ECO:0007669"/>
    <property type="project" value="UniProtKB-KW"/>
</dbReference>
<gene>
    <name evidence="4" type="ORF">D9Q81_01475</name>
</gene>
<dbReference type="Pfam" id="PF00009">
    <property type="entry name" value="GTP_EFTU"/>
    <property type="match status" value="1"/>
</dbReference>
<evidence type="ECO:0000259" key="3">
    <source>
        <dbReference type="PROSITE" id="PS51722"/>
    </source>
</evidence>
<comment type="caution">
    <text evidence="4">The sequence shown here is derived from an EMBL/GenBank/DDBJ whole genome shotgun (WGS) entry which is preliminary data.</text>
</comment>
<dbReference type="Gene3D" id="3.40.50.300">
    <property type="entry name" value="P-loop containing nucleotide triphosphate hydrolases"/>
    <property type="match status" value="1"/>
</dbReference>
<dbReference type="PANTHER" id="PTHR43721">
    <property type="entry name" value="ELONGATION FACTOR TU-RELATED"/>
    <property type="match status" value="1"/>
</dbReference>
<keyword evidence="1" id="KW-0547">Nucleotide-binding</keyword>
<dbReference type="Pfam" id="PF03144">
    <property type="entry name" value="GTP_EFTU_D2"/>
    <property type="match status" value="1"/>
</dbReference>
<keyword evidence="2" id="KW-0342">GTP-binding</keyword>
<feature type="domain" description="Tr-type G" evidence="3">
    <location>
        <begin position="79"/>
        <end position="305"/>
    </location>
</feature>
<dbReference type="InterPro" id="IPR004161">
    <property type="entry name" value="EFTu-like_2"/>
</dbReference>
<organism evidence="4 5">
    <name type="scientific">Candidatus Korarchaeum cryptofilum</name>
    <dbReference type="NCBI Taxonomy" id="498846"/>
    <lineage>
        <taxon>Archaea</taxon>
        <taxon>Thermoproteota</taxon>
        <taxon>Candidatus Korarchaeia</taxon>
        <taxon>Candidatus Korarchaeales</taxon>
        <taxon>Candidatus Korarchaeaceae</taxon>
        <taxon>Candidatus Korarchaeum</taxon>
    </lineage>
</organism>
<dbReference type="PANTHER" id="PTHR43721:SF9">
    <property type="entry name" value="GTP-BINDING PROTEIN 1"/>
    <property type="match status" value="1"/>
</dbReference>
<dbReference type="CDD" id="cd03708">
    <property type="entry name" value="GTPBP_III"/>
    <property type="match status" value="1"/>
</dbReference>
<dbReference type="Proteomes" id="UP000278149">
    <property type="component" value="Unassembled WGS sequence"/>
</dbReference>
<proteinExistence type="predicted"/>
<dbReference type="InterPro" id="IPR009001">
    <property type="entry name" value="Transl_elong_EF1A/Init_IF2_C"/>
</dbReference>
<dbReference type="InterPro" id="IPR009000">
    <property type="entry name" value="Transl_B-barrel_sf"/>
</dbReference>
<dbReference type="AlphaFoldDB" id="A0A429G8A4"/>
<dbReference type="FunFam" id="2.40.30.10:FF:000084">
    <property type="entry name" value="GTP-binding elongation factor Tu family"/>
    <property type="match status" value="1"/>
</dbReference>